<comment type="caution">
    <text evidence="2">The sequence shown here is derived from an EMBL/GenBank/DDBJ whole genome shotgun (WGS) entry which is preliminary data.</text>
</comment>
<protein>
    <submittedName>
        <fullName evidence="2">SRPBCC family protein</fullName>
    </submittedName>
</protein>
<dbReference type="Proteomes" id="UP001516588">
    <property type="component" value="Unassembled WGS sequence"/>
</dbReference>
<evidence type="ECO:0000256" key="1">
    <source>
        <dbReference type="SAM" id="Phobius"/>
    </source>
</evidence>
<dbReference type="Pfam" id="PF10604">
    <property type="entry name" value="Polyketide_cyc2"/>
    <property type="match status" value="1"/>
</dbReference>
<name>A0ABR9QXR1_9FIRM</name>
<gene>
    <name evidence="2" type="ORF">INF20_04985</name>
</gene>
<reference evidence="2 3" key="1">
    <citation type="submission" date="2020-10" db="EMBL/GenBank/DDBJ databases">
        <title>ChiBAC.</title>
        <authorList>
            <person name="Zenner C."/>
            <person name="Hitch T.C.A."/>
            <person name="Clavel T."/>
        </authorList>
    </citation>
    <scope>NUCLEOTIDE SEQUENCE [LARGE SCALE GENOMIC DNA]</scope>
    <source>
        <strain evidence="2 3">DSM 108706</strain>
    </source>
</reference>
<keyword evidence="3" id="KW-1185">Reference proteome</keyword>
<dbReference type="CDD" id="cd07812">
    <property type="entry name" value="SRPBCC"/>
    <property type="match status" value="1"/>
</dbReference>
<keyword evidence="1" id="KW-0472">Membrane</keyword>
<dbReference type="Gene3D" id="3.30.530.20">
    <property type="match status" value="1"/>
</dbReference>
<keyword evidence="1" id="KW-0812">Transmembrane</keyword>
<proteinExistence type="predicted"/>
<accession>A0ABR9QXR1</accession>
<evidence type="ECO:0000313" key="3">
    <source>
        <dbReference type="Proteomes" id="UP001516588"/>
    </source>
</evidence>
<dbReference type="RefSeq" id="WP_226385285.1">
    <property type="nucleotide sequence ID" value="NZ_JADCKA010000007.1"/>
</dbReference>
<organism evidence="2 3">
    <name type="scientific">Gallibacter intestinalis</name>
    <dbReference type="NCBI Taxonomy" id="2779356"/>
    <lineage>
        <taxon>Bacteria</taxon>
        <taxon>Bacillati</taxon>
        <taxon>Bacillota</taxon>
        <taxon>Clostridia</taxon>
        <taxon>Eubacteriales</taxon>
        <taxon>Eubacteriaceae</taxon>
        <taxon>Gallibacter</taxon>
    </lineage>
</organism>
<dbReference type="EMBL" id="JADCKA010000007">
    <property type="protein sequence ID" value="MBE5035636.1"/>
    <property type="molecule type" value="Genomic_DNA"/>
</dbReference>
<sequence length="185" mass="20920">MITIELKEVFRATPQVIWEYLTNLENQNWRKNITYIETNHDGSEFVEHTGDEGDMSYKVVASQPEEIYEVNFENENIQGIWHGELSETEDGGTVLRVSVSVEAKRAVYKPYLKAYVTKQAKDHLMYLKEVLGETSQLDDSRFSGFNNISLAIVLGLIIGGITRSIAIGIGAGIITLIALYFIKKR</sequence>
<keyword evidence="1" id="KW-1133">Transmembrane helix</keyword>
<dbReference type="InterPro" id="IPR023393">
    <property type="entry name" value="START-like_dom_sf"/>
</dbReference>
<evidence type="ECO:0000313" key="2">
    <source>
        <dbReference type="EMBL" id="MBE5035636.1"/>
    </source>
</evidence>
<dbReference type="InterPro" id="IPR019587">
    <property type="entry name" value="Polyketide_cyclase/dehydratase"/>
</dbReference>
<dbReference type="SUPFAM" id="SSF55961">
    <property type="entry name" value="Bet v1-like"/>
    <property type="match status" value="1"/>
</dbReference>
<feature type="transmembrane region" description="Helical" evidence="1">
    <location>
        <begin position="150"/>
        <end position="182"/>
    </location>
</feature>